<dbReference type="InterPro" id="IPR000504">
    <property type="entry name" value="RRM_dom"/>
</dbReference>
<organism evidence="5 7">
    <name type="scientific">Adineta ricciae</name>
    <name type="common">Rotifer</name>
    <dbReference type="NCBI Taxonomy" id="249248"/>
    <lineage>
        <taxon>Eukaryota</taxon>
        <taxon>Metazoa</taxon>
        <taxon>Spiralia</taxon>
        <taxon>Gnathifera</taxon>
        <taxon>Rotifera</taxon>
        <taxon>Eurotatoria</taxon>
        <taxon>Bdelloidea</taxon>
        <taxon>Adinetida</taxon>
        <taxon>Adinetidae</taxon>
        <taxon>Adineta</taxon>
    </lineage>
</organism>
<evidence type="ECO:0000256" key="1">
    <source>
        <dbReference type="PROSITE-ProRule" id="PRU00176"/>
    </source>
</evidence>
<dbReference type="SUPFAM" id="SSF54928">
    <property type="entry name" value="RNA-binding domain, RBD"/>
    <property type="match status" value="1"/>
</dbReference>
<dbReference type="OrthoDB" id="272703at2759"/>
<dbReference type="Proteomes" id="UP000663852">
    <property type="component" value="Unassembled WGS sequence"/>
</dbReference>
<name>A0A814XEP4_ADIRI</name>
<keyword evidence="1" id="KW-0694">RNA-binding</keyword>
<proteinExistence type="predicted"/>
<accession>A0A814XEP4</accession>
<dbReference type="PANTHER" id="PTHR45735:SF2">
    <property type="entry name" value="CLEAVAGE STIMULATION FACTOR SUBUNIT 2"/>
    <property type="match status" value="1"/>
</dbReference>
<dbReference type="SMART" id="SM00360">
    <property type="entry name" value="RRM"/>
    <property type="match status" value="1"/>
</dbReference>
<feature type="region of interest" description="Disordered" evidence="2">
    <location>
        <begin position="142"/>
        <end position="169"/>
    </location>
</feature>
<dbReference type="PANTHER" id="PTHR45735">
    <property type="entry name" value="CLEAVAGE STIMULATION FACTOR SUBUNIT 2"/>
    <property type="match status" value="1"/>
</dbReference>
<dbReference type="Proteomes" id="UP000663828">
    <property type="component" value="Unassembled WGS sequence"/>
</dbReference>
<dbReference type="GO" id="GO:0005847">
    <property type="term" value="C:mRNA cleavage and polyadenylation specificity factor complex"/>
    <property type="evidence" value="ECO:0007669"/>
    <property type="project" value="TreeGrafter"/>
</dbReference>
<dbReference type="EMBL" id="CAJNOJ010000159">
    <property type="protein sequence ID" value="CAF1218298.1"/>
    <property type="molecule type" value="Genomic_DNA"/>
</dbReference>
<dbReference type="Pfam" id="PF00076">
    <property type="entry name" value="RRM_1"/>
    <property type="match status" value="1"/>
</dbReference>
<evidence type="ECO:0000313" key="7">
    <source>
        <dbReference type="Proteomes" id="UP000663852"/>
    </source>
</evidence>
<keyword evidence="6" id="KW-1185">Reference proteome</keyword>
<dbReference type="EMBL" id="CAJNOR010001386">
    <property type="protein sequence ID" value="CAF1133898.1"/>
    <property type="molecule type" value="Genomic_DNA"/>
</dbReference>
<dbReference type="Pfam" id="PF14327">
    <property type="entry name" value="CSTF2_hinge"/>
    <property type="match status" value="1"/>
</dbReference>
<evidence type="ECO:0000259" key="3">
    <source>
        <dbReference type="PROSITE" id="PS50102"/>
    </source>
</evidence>
<evidence type="ECO:0000313" key="5">
    <source>
        <dbReference type="EMBL" id="CAF1218298.1"/>
    </source>
</evidence>
<dbReference type="InterPro" id="IPR025742">
    <property type="entry name" value="CSTF2_hinge"/>
</dbReference>
<dbReference type="GO" id="GO:0003729">
    <property type="term" value="F:mRNA binding"/>
    <property type="evidence" value="ECO:0007669"/>
    <property type="project" value="TreeGrafter"/>
</dbReference>
<gene>
    <name evidence="5" type="ORF">EDS130_LOCUS26272</name>
    <name evidence="4" type="ORF">XAT740_LOCUS20050</name>
</gene>
<sequence length="393" mass="42123">MPPTHIERYIRSIFVQNIPAGITEDLFRQMLSQFGALIHFHMFLDPTGANNMTESGLQTSRGYAFAEFASNEIAQTVIGKLNGLDLGGFRLLVELLSNQAEPVKNLFEQVCATTTTTVTSLNKNDPRLANATAMQPSQASVMTLPVESSAPPTTTSANTSNKEERESISNAVASLPPAQMFELMKQMKQCIDANPNEAKTLLSTNPQLAYALLQAQVVMRIVDPQVAMALLNRADKDIIPTPTDVRKSSTTTAQPTAAVTAPLPLPVTGNPAVPFLFPVIPGAPFSMPMMPSNAANAQQAAAALFQAALLSGPGMFPGALIPPPFPPVQTAFPPQINPLPPPPPIRTPNLDENAALLLLQLDDTQLAQLPPAQSMQIRTLREQIAKTGLLPKI</sequence>
<dbReference type="InterPro" id="IPR038192">
    <property type="entry name" value="CSTF_C_sf"/>
</dbReference>
<dbReference type="Gene3D" id="1.10.20.70">
    <property type="entry name" value="Transcription termination and cleavage factor, C-terminal domain"/>
    <property type="match status" value="1"/>
</dbReference>
<feature type="compositionally biased region" description="Low complexity" evidence="2">
    <location>
        <begin position="148"/>
        <end position="160"/>
    </location>
</feature>
<reference evidence="5" key="1">
    <citation type="submission" date="2021-02" db="EMBL/GenBank/DDBJ databases">
        <authorList>
            <person name="Nowell W R."/>
        </authorList>
    </citation>
    <scope>NUCLEOTIDE SEQUENCE</scope>
</reference>
<dbReference type="Gene3D" id="3.30.70.330">
    <property type="match status" value="1"/>
</dbReference>
<evidence type="ECO:0000256" key="2">
    <source>
        <dbReference type="SAM" id="MobiDB-lite"/>
    </source>
</evidence>
<dbReference type="AlphaFoldDB" id="A0A814XEP4"/>
<evidence type="ECO:0000313" key="6">
    <source>
        <dbReference type="Proteomes" id="UP000663828"/>
    </source>
</evidence>
<dbReference type="InterPro" id="IPR012677">
    <property type="entry name" value="Nucleotide-bd_a/b_plait_sf"/>
</dbReference>
<dbReference type="InterPro" id="IPR035979">
    <property type="entry name" value="RBD_domain_sf"/>
</dbReference>
<dbReference type="Gene3D" id="1.25.40.630">
    <property type="match status" value="1"/>
</dbReference>
<protein>
    <recommendedName>
        <fullName evidence="3">RRM domain-containing protein</fullName>
    </recommendedName>
</protein>
<feature type="domain" description="RRM" evidence="3">
    <location>
        <begin position="11"/>
        <end position="98"/>
    </location>
</feature>
<comment type="caution">
    <text evidence="5">The sequence shown here is derived from an EMBL/GenBank/DDBJ whole genome shotgun (WGS) entry which is preliminary data.</text>
</comment>
<dbReference type="PROSITE" id="PS50102">
    <property type="entry name" value="RRM"/>
    <property type="match status" value="1"/>
</dbReference>
<evidence type="ECO:0000313" key="4">
    <source>
        <dbReference type="EMBL" id="CAF1133898.1"/>
    </source>
</evidence>